<evidence type="ECO:0000313" key="9">
    <source>
        <dbReference type="Proteomes" id="UP000706163"/>
    </source>
</evidence>
<dbReference type="InterPro" id="IPR036812">
    <property type="entry name" value="NAD(P)_OxRdtase_dom_sf"/>
</dbReference>
<name>A0A921KV37_9STAP</name>
<dbReference type="PRINTS" id="PR00069">
    <property type="entry name" value="ALDKETRDTASE"/>
</dbReference>
<proteinExistence type="inferred from homology"/>
<evidence type="ECO:0000256" key="4">
    <source>
        <dbReference type="PIRSR" id="PIRSR000097-1"/>
    </source>
</evidence>
<dbReference type="PANTHER" id="PTHR43827:SF3">
    <property type="entry name" value="NADP-DEPENDENT OXIDOREDUCTASE DOMAIN-CONTAINING PROTEIN"/>
    <property type="match status" value="1"/>
</dbReference>
<comment type="similarity">
    <text evidence="1">Belongs to the aldo/keto reductase family.</text>
</comment>
<feature type="site" description="Lowers pKa of active site Tyr" evidence="6">
    <location>
        <position position="75"/>
    </location>
</feature>
<dbReference type="PROSITE" id="PS00062">
    <property type="entry name" value="ALDOKETO_REDUCTASE_2"/>
    <property type="match status" value="1"/>
</dbReference>
<feature type="active site" description="Proton donor" evidence="4">
    <location>
        <position position="50"/>
    </location>
</feature>
<organism evidence="8 9">
    <name type="scientific">Staphylococcus kloosii</name>
    <dbReference type="NCBI Taxonomy" id="29384"/>
    <lineage>
        <taxon>Bacteria</taxon>
        <taxon>Bacillati</taxon>
        <taxon>Bacillota</taxon>
        <taxon>Bacilli</taxon>
        <taxon>Bacillales</taxon>
        <taxon>Staphylococcaceae</taxon>
        <taxon>Staphylococcus</taxon>
    </lineage>
</organism>
<evidence type="ECO:0000256" key="3">
    <source>
        <dbReference type="ARBA" id="ARBA00023002"/>
    </source>
</evidence>
<evidence type="ECO:0000256" key="6">
    <source>
        <dbReference type="PIRSR" id="PIRSR000097-3"/>
    </source>
</evidence>
<dbReference type="PIRSF" id="PIRSF000097">
    <property type="entry name" value="AKR"/>
    <property type="match status" value="1"/>
</dbReference>
<evidence type="ECO:0000256" key="5">
    <source>
        <dbReference type="PIRSR" id="PIRSR000097-2"/>
    </source>
</evidence>
<reference evidence="8" key="1">
    <citation type="journal article" date="2021" name="PeerJ">
        <title>Extensive microbial diversity within the chicken gut microbiome revealed by metagenomics and culture.</title>
        <authorList>
            <person name="Gilroy R."/>
            <person name="Ravi A."/>
            <person name="Getino M."/>
            <person name="Pursley I."/>
            <person name="Horton D.L."/>
            <person name="Alikhan N.F."/>
            <person name="Baker D."/>
            <person name="Gharbi K."/>
            <person name="Hall N."/>
            <person name="Watson M."/>
            <person name="Adriaenssens E.M."/>
            <person name="Foster-Nyarko E."/>
            <person name="Jarju S."/>
            <person name="Secka A."/>
            <person name="Antonio M."/>
            <person name="Oren A."/>
            <person name="Chaudhuri R.R."/>
            <person name="La Ragione R."/>
            <person name="Hildebrand F."/>
            <person name="Pallen M.J."/>
        </authorList>
    </citation>
    <scope>NUCLEOTIDE SEQUENCE</scope>
    <source>
        <strain evidence="8">CHK149-3286</strain>
    </source>
</reference>
<dbReference type="InterPro" id="IPR018170">
    <property type="entry name" value="Aldo/ket_reductase_CS"/>
</dbReference>
<comment type="caution">
    <text evidence="8">The sequence shown here is derived from an EMBL/GenBank/DDBJ whole genome shotgun (WGS) entry which is preliminary data.</text>
</comment>
<evidence type="ECO:0000259" key="7">
    <source>
        <dbReference type="Pfam" id="PF00248"/>
    </source>
</evidence>
<dbReference type="FunFam" id="3.20.20.100:FF:000002">
    <property type="entry name" value="2,5-diketo-D-gluconic acid reductase A"/>
    <property type="match status" value="1"/>
</dbReference>
<dbReference type="Gene3D" id="3.20.20.100">
    <property type="entry name" value="NADP-dependent oxidoreductase domain"/>
    <property type="match status" value="1"/>
</dbReference>
<dbReference type="Proteomes" id="UP000706163">
    <property type="component" value="Unassembled WGS sequence"/>
</dbReference>
<dbReference type="PROSITE" id="PS00063">
    <property type="entry name" value="ALDOKETO_REDUCTASE_3"/>
    <property type="match status" value="1"/>
</dbReference>
<accession>A0A921KV37</accession>
<evidence type="ECO:0000256" key="1">
    <source>
        <dbReference type="ARBA" id="ARBA00007905"/>
    </source>
</evidence>
<dbReference type="AlphaFoldDB" id="A0A921KV37"/>
<dbReference type="Pfam" id="PF00248">
    <property type="entry name" value="Aldo_ket_red"/>
    <property type="match status" value="1"/>
</dbReference>
<dbReference type="RefSeq" id="WP_278674537.1">
    <property type="nucleotide sequence ID" value="NZ_DYVT01000029.1"/>
</dbReference>
<dbReference type="InterPro" id="IPR020471">
    <property type="entry name" value="AKR"/>
</dbReference>
<dbReference type="InterPro" id="IPR023210">
    <property type="entry name" value="NADP_OxRdtase_dom"/>
</dbReference>
<keyword evidence="2" id="KW-0521">NADP</keyword>
<evidence type="ECO:0000256" key="2">
    <source>
        <dbReference type="ARBA" id="ARBA00022857"/>
    </source>
</evidence>
<feature type="binding site" evidence="5">
    <location>
        <position position="108"/>
    </location>
    <ligand>
        <name>substrate</name>
    </ligand>
</feature>
<dbReference type="GO" id="GO:0016616">
    <property type="term" value="F:oxidoreductase activity, acting on the CH-OH group of donors, NAD or NADP as acceptor"/>
    <property type="evidence" value="ECO:0007669"/>
    <property type="project" value="UniProtKB-ARBA"/>
</dbReference>
<dbReference type="PANTHER" id="PTHR43827">
    <property type="entry name" value="2,5-DIKETO-D-GLUCONIC ACID REDUCTASE"/>
    <property type="match status" value="1"/>
</dbReference>
<dbReference type="EMBL" id="DYVT01000029">
    <property type="protein sequence ID" value="HJF67174.1"/>
    <property type="molecule type" value="Genomic_DNA"/>
</dbReference>
<keyword evidence="3" id="KW-0560">Oxidoreductase</keyword>
<reference evidence="8" key="2">
    <citation type="submission" date="2021-09" db="EMBL/GenBank/DDBJ databases">
        <authorList>
            <person name="Gilroy R."/>
        </authorList>
    </citation>
    <scope>NUCLEOTIDE SEQUENCE</scope>
    <source>
        <strain evidence="8">CHK149-3286</strain>
    </source>
</reference>
<gene>
    <name evidence="8" type="ORF">K8V85_02585</name>
</gene>
<feature type="domain" description="NADP-dependent oxidoreductase" evidence="7">
    <location>
        <begin position="18"/>
        <end position="261"/>
    </location>
</feature>
<dbReference type="SUPFAM" id="SSF51430">
    <property type="entry name" value="NAD(P)-linked oxidoreductase"/>
    <property type="match status" value="1"/>
</dbReference>
<evidence type="ECO:0000313" key="8">
    <source>
        <dbReference type="EMBL" id="HJF67174.1"/>
    </source>
</evidence>
<dbReference type="CDD" id="cd19071">
    <property type="entry name" value="AKR_AKR1-5-like"/>
    <property type="match status" value="1"/>
</dbReference>
<sequence>MGNDTYYLNNGYPMPKIGLGVYKITDEEMEVAVHSALEAGYRGFDTAYFYGNEQALGQALRSADIDREDLFITSKLWNDYQGYDSTKEYFNKTLKNLGTDYLDLYLIHWPCELDGLFIESYKAMEELYEEGKIKAIGVCNFEQHHLETLMKETKVTPAVNQIEVHPYFNQHELQAYCDEKDIAVTAWMPLMRNKGLLDHPIIVDIAKSYDKTPAQIVLRWHLAHNRLVIPKSKTPARIKENYNILDFNIELTDIAEIDSLNKNQRQGKNPNDVRIGTLK</sequence>
<protein>
    <submittedName>
        <fullName evidence="8">Aldo/keto reductase</fullName>
    </submittedName>
</protein>